<dbReference type="InterPro" id="IPR019557">
    <property type="entry name" value="AminoTfrase-like_pln_mobile"/>
</dbReference>
<name>A0A9D5CTT4_9LILI</name>
<evidence type="ECO:0000313" key="4">
    <source>
        <dbReference type="Proteomes" id="UP001085076"/>
    </source>
</evidence>
<evidence type="ECO:0000313" key="3">
    <source>
        <dbReference type="EMBL" id="KAJ0978892.1"/>
    </source>
</evidence>
<protein>
    <recommendedName>
        <fullName evidence="2">Aminotransferase-like plant mobile domain-containing protein</fullName>
    </recommendedName>
</protein>
<dbReference type="Proteomes" id="UP001085076">
    <property type="component" value="Miscellaneous, Linkage group lg03"/>
</dbReference>
<dbReference type="AlphaFoldDB" id="A0A9D5CTT4"/>
<feature type="region of interest" description="Disordered" evidence="1">
    <location>
        <begin position="504"/>
        <end position="568"/>
    </location>
</feature>
<proteinExistence type="predicted"/>
<evidence type="ECO:0000256" key="1">
    <source>
        <dbReference type="SAM" id="MobiDB-lite"/>
    </source>
</evidence>
<dbReference type="OrthoDB" id="593744at2759"/>
<evidence type="ECO:0000259" key="2">
    <source>
        <dbReference type="Pfam" id="PF10536"/>
    </source>
</evidence>
<reference evidence="3" key="1">
    <citation type="submission" date="2021-03" db="EMBL/GenBank/DDBJ databases">
        <authorList>
            <person name="Li Z."/>
            <person name="Yang C."/>
        </authorList>
    </citation>
    <scope>NUCLEOTIDE SEQUENCE</scope>
    <source>
        <strain evidence="3">Dzin_1.0</strain>
        <tissue evidence="3">Leaf</tissue>
    </source>
</reference>
<gene>
    <name evidence="3" type="ORF">J5N97_014366</name>
</gene>
<keyword evidence="4" id="KW-1185">Reference proteome</keyword>
<dbReference type="EMBL" id="JAGGNH010000003">
    <property type="protein sequence ID" value="KAJ0978892.1"/>
    <property type="molecule type" value="Genomic_DNA"/>
</dbReference>
<comment type="caution">
    <text evidence="3">The sequence shown here is derived from an EMBL/GenBank/DDBJ whole genome shotgun (WGS) entry which is preliminary data.</text>
</comment>
<accession>A0A9D5CTT4</accession>
<dbReference type="PANTHER" id="PTHR46033:SF62">
    <property type="entry name" value="AMINOTRANSFERASE-LIKE PLANT MOBILE DOMAIN-CONTAINING PROTEIN"/>
    <property type="match status" value="1"/>
</dbReference>
<organism evidence="3 4">
    <name type="scientific">Dioscorea zingiberensis</name>
    <dbReference type="NCBI Taxonomy" id="325984"/>
    <lineage>
        <taxon>Eukaryota</taxon>
        <taxon>Viridiplantae</taxon>
        <taxon>Streptophyta</taxon>
        <taxon>Embryophyta</taxon>
        <taxon>Tracheophyta</taxon>
        <taxon>Spermatophyta</taxon>
        <taxon>Magnoliopsida</taxon>
        <taxon>Liliopsida</taxon>
        <taxon>Dioscoreales</taxon>
        <taxon>Dioscoreaceae</taxon>
        <taxon>Dioscorea</taxon>
    </lineage>
</organism>
<dbReference type="PANTHER" id="PTHR46033">
    <property type="entry name" value="PROTEIN MAIN-LIKE 2"/>
    <property type="match status" value="1"/>
</dbReference>
<dbReference type="InterPro" id="IPR044824">
    <property type="entry name" value="MAIN-like"/>
</dbReference>
<feature type="compositionally biased region" description="Basic residues" evidence="1">
    <location>
        <begin position="515"/>
        <end position="524"/>
    </location>
</feature>
<reference evidence="3" key="2">
    <citation type="journal article" date="2022" name="Hortic Res">
        <title>The genome of Dioscorea zingiberensis sheds light on the biosynthesis, origin and evolution of the medicinally important diosgenin saponins.</title>
        <authorList>
            <person name="Li Y."/>
            <person name="Tan C."/>
            <person name="Li Z."/>
            <person name="Guo J."/>
            <person name="Li S."/>
            <person name="Chen X."/>
            <person name="Wang C."/>
            <person name="Dai X."/>
            <person name="Yang H."/>
            <person name="Song W."/>
            <person name="Hou L."/>
            <person name="Xu J."/>
            <person name="Tong Z."/>
            <person name="Xu A."/>
            <person name="Yuan X."/>
            <person name="Wang W."/>
            <person name="Yang Q."/>
            <person name="Chen L."/>
            <person name="Sun Z."/>
            <person name="Wang K."/>
            <person name="Pan B."/>
            <person name="Chen J."/>
            <person name="Bao Y."/>
            <person name="Liu F."/>
            <person name="Qi X."/>
            <person name="Gang D.R."/>
            <person name="Wen J."/>
            <person name="Li J."/>
        </authorList>
    </citation>
    <scope>NUCLEOTIDE SEQUENCE</scope>
    <source>
        <strain evidence="3">Dzin_1.0</strain>
    </source>
</reference>
<dbReference type="Pfam" id="PF10536">
    <property type="entry name" value="PMD"/>
    <property type="match status" value="1"/>
</dbReference>
<feature type="compositionally biased region" description="Basic residues" evidence="1">
    <location>
        <begin position="558"/>
        <end position="568"/>
    </location>
</feature>
<feature type="domain" description="Aminotransferase-like plant mobile" evidence="2">
    <location>
        <begin position="71"/>
        <end position="421"/>
    </location>
</feature>
<sequence length="568" mass="65273">MGGAALFVRNMEFPTIPPPGPDDASVLTNQSDHRSEHIYMGDDPGIVKIIDHTSRGISAPARIHDILQRSGFFWGIKVPAVRLDHALLNAFIERWRPETNTFHLRVGEMTITLKDVAILTGLRIDGDPVICEDPDNYEQLCAKTLGTVPLDAKSGKVKLESLREICEHAEDNECCARSFILYTIGSRLFPDSTGNKVSLRWLTLCADLDRCGHFAWGAAVLSYLYGQLSKATSPSREQCAGFFTLLQIWIWEYFPALAPVKFMSENALPLDYPYGARWSIGLNFQHQLRSSNVSVYRNELDVQHAETVVWKPYKKELIRRLPQICTESKDIWMARVPLICMDYAEMHLPDRVMRQFGLIQHIPENVLRPRRYGRYRPMASLLRLRETELQRWAARRTSIVQQSRGLAHRREQALQHYISWYWSITRRYVSTPTMPANPSIYTPRGFVETAMLNFMVNASDLAAIADSDVVLDAVVYRDRLRDIRRYYQQVISALPFHVIPDKYHPDPTSLGQVPRRGRRRRQASRLHDDEAGPSTTADDMPDQIEPVSQLTQLEDRGRRRMRRGTQRT</sequence>
<dbReference type="GO" id="GO:0010073">
    <property type="term" value="P:meristem maintenance"/>
    <property type="evidence" value="ECO:0007669"/>
    <property type="project" value="InterPro"/>
</dbReference>